<name>A0A4R8GSP6_9FIRM</name>
<feature type="transmembrane region" description="Helical" evidence="1">
    <location>
        <begin position="6"/>
        <end position="28"/>
    </location>
</feature>
<dbReference type="Pfam" id="PF06177">
    <property type="entry name" value="QueT"/>
    <property type="match status" value="1"/>
</dbReference>
<evidence type="ECO:0000313" key="2">
    <source>
        <dbReference type="EMBL" id="TDX46454.1"/>
    </source>
</evidence>
<dbReference type="EMBL" id="SOEG01000041">
    <property type="protein sequence ID" value="TDX46454.1"/>
    <property type="molecule type" value="Genomic_DNA"/>
</dbReference>
<dbReference type="PIRSF" id="PIRSF031501">
    <property type="entry name" value="QueT"/>
    <property type="match status" value="1"/>
</dbReference>
<dbReference type="InterPro" id="IPR010387">
    <property type="entry name" value="QueT"/>
</dbReference>
<keyword evidence="1" id="KW-1133">Transmembrane helix</keyword>
<feature type="transmembrane region" description="Helical" evidence="1">
    <location>
        <begin position="68"/>
        <end position="86"/>
    </location>
</feature>
<keyword evidence="1" id="KW-0812">Transmembrane</keyword>
<accession>A0A4R8GSP6</accession>
<feature type="transmembrane region" description="Helical" evidence="1">
    <location>
        <begin position="117"/>
        <end position="141"/>
    </location>
</feature>
<sequence length="149" mass="16240">MNTKKLTRAGIIAAIYVVITYLLAPFSFGPIQVRVAEGLTLLPIIFPESIWGLFIGCFIANYAGGMGAVDIIGGSLVTLLAAFITYKYRNSLIAYLSPILANGFLVSIYVHKLAGWPYWYTVGTIALGEAIAILIFGLPLIKYLKTKFN</sequence>
<keyword evidence="1" id="KW-0472">Membrane</keyword>
<dbReference type="AlphaFoldDB" id="A0A4R8GSP6"/>
<comment type="caution">
    <text evidence="2">The sequence shown here is derived from an EMBL/GenBank/DDBJ whole genome shotgun (WGS) entry which is preliminary data.</text>
</comment>
<organism evidence="2 3">
    <name type="scientific">Orenia marismortui</name>
    <dbReference type="NCBI Taxonomy" id="46469"/>
    <lineage>
        <taxon>Bacteria</taxon>
        <taxon>Bacillati</taxon>
        <taxon>Bacillota</taxon>
        <taxon>Clostridia</taxon>
        <taxon>Halanaerobiales</taxon>
        <taxon>Halobacteroidaceae</taxon>
        <taxon>Orenia</taxon>
    </lineage>
</organism>
<dbReference type="RefSeq" id="WP_134118746.1">
    <property type="nucleotide sequence ID" value="NZ_SOEG01000041.1"/>
</dbReference>
<protein>
    <submittedName>
        <fullName evidence="2">Putative membrane protein</fullName>
    </submittedName>
</protein>
<reference evidence="2 3" key="1">
    <citation type="submission" date="2019-03" db="EMBL/GenBank/DDBJ databases">
        <title>Subsurface microbial communities from deep shales in Ohio and West Virginia, USA.</title>
        <authorList>
            <person name="Wrighton K."/>
        </authorList>
    </citation>
    <scope>NUCLEOTIDE SEQUENCE [LARGE SCALE GENOMIC DNA]</scope>
    <source>
        <strain evidence="2 3">MSL 6dP</strain>
    </source>
</reference>
<evidence type="ECO:0000313" key="3">
    <source>
        <dbReference type="Proteomes" id="UP000295832"/>
    </source>
</evidence>
<feature type="transmembrane region" description="Helical" evidence="1">
    <location>
        <begin position="93"/>
        <end position="111"/>
    </location>
</feature>
<gene>
    <name evidence="2" type="ORF">C7959_14113</name>
</gene>
<keyword evidence="3" id="KW-1185">Reference proteome</keyword>
<dbReference type="PANTHER" id="PTHR40044">
    <property type="entry name" value="INTEGRAL MEMBRANE PROTEIN-RELATED"/>
    <property type="match status" value="1"/>
</dbReference>
<proteinExistence type="predicted"/>
<evidence type="ECO:0000256" key="1">
    <source>
        <dbReference type="SAM" id="Phobius"/>
    </source>
</evidence>
<dbReference type="STRING" id="926561.GCA_000379025_02472"/>
<dbReference type="PANTHER" id="PTHR40044:SF1">
    <property type="entry name" value="INTEGRAL MEMBRANE PROTEIN"/>
    <property type="match status" value="1"/>
</dbReference>
<dbReference type="Proteomes" id="UP000295832">
    <property type="component" value="Unassembled WGS sequence"/>
</dbReference>